<keyword evidence="6" id="KW-0378">Hydrolase</keyword>
<evidence type="ECO:0000313" key="7">
    <source>
        <dbReference type="Proteomes" id="UP000579605"/>
    </source>
</evidence>
<dbReference type="RefSeq" id="WP_202889189.1">
    <property type="nucleotide sequence ID" value="NZ_BAAARR010000003.1"/>
</dbReference>
<dbReference type="GO" id="GO:0006281">
    <property type="term" value="P:DNA repair"/>
    <property type="evidence" value="ECO:0007669"/>
    <property type="project" value="UniProtKB-KW"/>
</dbReference>
<dbReference type="AlphaFoldDB" id="A0A852Z6J1"/>
<keyword evidence="2" id="KW-0067">ATP-binding</keyword>
<keyword evidence="1" id="KW-0227">DNA damage</keyword>
<comment type="caution">
    <text evidence="6">The sequence shown here is derived from an EMBL/GenBank/DDBJ whole genome shotgun (WGS) entry which is preliminary data.</text>
</comment>
<keyword evidence="3" id="KW-0234">DNA repair</keyword>
<evidence type="ECO:0000256" key="1">
    <source>
        <dbReference type="ARBA" id="ARBA00022763"/>
    </source>
</evidence>
<dbReference type="GO" id="GO:0004527">
    <property type="term" value="F:exonuclease activity"/>
    <property type="evidence" value="ECO:0007669"/>
    <property type="project" value="UniProtKB-KW"/>
</dbReference>
<dbReference type="GO" id="GO:0004386">
    <property type="term" value="F:helicase activity"/>
    <property type="evidence" value="ECO:0007669"/>
    <property type="project" value="UniProtKB-KW"/>
</dbReference>
<proteinExistence type="predicted"/>
<dbReference type="Gene3D" id="3.90.320.10">
    <property type="match status" value="1"/>
</dbReference>
<dbReference type="Pfam" id="PF12705">
    <property type="entry name" value="PDDEXK_1"/>
    <property type="match status" value="2"/>
</dbReference>
<keyword evidence="2" id="KW-0347">Helicase</keyword>
<dbReference type="InterPro" id="IPR038726">
    <property type="entry name" value="PDDEXK_AddAB-type"/>
</dbReference>
<name>A0A852Z6J1_9ACTN</name>
<evidence type="ECO:0000313" key="6">
    <source>
        <dbReference type="EMBL" id="NYH88907.1"/>
    </source>
</evidence>
<dbReference type="Proteomes" id="UP000579605">
    <property type="component" value="Unassembled WGS sequence"/>
</dbReference>
<protein>
    <submittedName>
        <fullName evidence="6">RecB family exonuclease</fullName>
    </submittedName>
</protein>
<feature type="domain" description="PD-(D/E)XK endonuclease-like" evidence="5">
    <location>
        <begin position="198"/>
        <end position="312"/>
    </location>
</feature>
<accession>A0A852Z6J1</accession>
<feature type="domain" description="PD-(D/E)XK endonuclease-like" evidence="5">
    <location>
        <begin position="19"/>
        <end position="149"/>
    </location>
</feature>
<keyword evidence="6" id="KW-0269">Exonuclease</keyword>
<gene>
    <name evidence="6" type="ORF">F4554_001545</name>
</gene>
<feature type="region of interest" description="Disordered" evidence="4">
    <location>
        <begin position="169"/>
        <end position="191"/>
    </location>
</feature>
<reference evidence="6 7" key="1">
    <citation type="submission" date="2020-07" db="EMBL/GenBank/DDBJ databases">
        <title>Sequencing the genomes of 1000 actinobacteria strains.</title>
        <authorList>
            <person name="Klenk H.-P."/>
        </authorList>
    </citation>
    <scope>NUCLEOTIDE SEQUENCE [LARGE SCALE GENOMIC DNA]</scope>
    <source>
        <strain evidence="6 7">DSM 18448</strain>
    </source>
</reference>
<sequence>MSAMEQLGFDAMPRRLFRATPTRLVTWLDCPRRYRFTYLDRPTPPKGPPWAHNSVGAAVHTALAAWWRLPVPERTPVAAARIAWRAWIDEGFRDDAQSQRWRMHACRMVEDYVAHLDPADEPVGVERTVALTTATLALSGRVDRVDLRPVTHHGYLDEDDVDALDAVTDVDDSDGGEPEEPNAGNPNVAAGHDDSALELVVVDYKSGTRVLTTADARSSLALAVYAAATARTLRRPCRKVELHHLASGTVVGWEHTEESLSRHLHRADQMGAEAARAEQAFAQGLSAADLDEVFPPRPGPLCQWCDFSAHCPQGRSAYPTRRPWEALDPNV</sequence>
<keyword evidence="2" id="KW-0547">Nucleotide-binding</keyword>
<evidence type="ECO:0000256" key="4">
    <source>
        <dbReference type="SAM" id="MobiDB-lite"/>
    </source>
</evidence>
<evidence type="ECO:0000256" key="3">
    <source>
        <dbReference type="ARBA" id="ARBA00023204"/>
    </source>
</evidence>
<feature type="compositionally biased region" description="Acidic residues" evidence="4">
    <location>
        <begin position="169"/>
        <end position="180"/>
    </location>
</feature>
<evidence type="ECO:0000256" key="2">
    <source>
        <dbReference type="ARBA" id="ARBA00022806"/>
    </source>
</evidence>
<keyword evidence="6" id="KW-0540">Nuclease</keyword>
<organism evidence="6 7">
    <name type="scientific">Actinopolymorpha rutila</name>
    <dbReference type="NCBI Taxonomy" id="446787"/>
    <lineage>
        <taxon>Bacteria</taxon>
        <taxon>Bacillati</taxon>
        <taxon>Actinomycetota</taxon>
        <taxon>Actinomycetes</taxon>
        <taxon>Propionibacteriales</taxon>
        <taxon>Actinopolymorphaceae</taxon>
        <taxon>Actinopolymorpha</taxon>
    </lineage>
</organism>
<keyword evidence="7" id="KW-1185">Reference proteome</keyword>
<dbReference type="EMBL" id="JACBZH010000001">
    <property type="protein sequence ID" value="NYH88907.1"/>
    <property type="molecule type" value="Genomic_DNA"/>
</dbReference>
<dbReference type="InterPro" id="IPR011604">
    <property type="entry name" value="PDDEXK-like_dom_sf"/>
</dbReference>
<evidence type="ECO:0000259" key="5">
    <source>
        <dbReference type="Pfam" id="PF12705"/>
    </source>
</evidence>